<proteinExistence type="inferred from homology"/>
<dbReference type="EC" id="5.2.1.8" evidence="3"/>
<keyword evidence="8" id="KW-1185">Reference proteome</keyword>
<dbReference type="Gene3D" id="3.10.50.40">
    <property type="match status" value="1"/>
</dbReference>
<dbReference type="SUPFAM" id="SSF54534">
    <property type="entry name" value="FKBP-like"/>
    <property type="match status" value="1"/>
</dbReference>
<dbReference type="SUPFAM" id="SSF109998">
    <property type="entry name" value="Triger factor/SurA peptide-binding domain-like"/>
    <property type="match status" value="1"/>
</dbReference>
<dbReference type="InterPro" id="IPR000297">
    <property type="entry name" value="PPIase_PpiC"/>
</dbReference>
<dbReference type="AlphaFoldDB" id="A0A8J2U7Z5"/>
<dbReference type="PANTHER" id="PTHR47245">
    <property type="entry name" value="PEPTIDYLPROLYL ISOMERASE"/>
    <property type="match status" value="1"/>
</dbReference>
<dbReference type="RefSeq" id="WP_158100622.1">
    <property type="nucleotide sequence ID" value="NZ_BMDX01000017.1"/>
</dbReference>
<feature type="domain" description="PpiC" evidence="6">
    <location>
        <begin position="151"/>
        <end position="256"/>
    </location>
</feature>
<protein>
    <recommendedName>
        <fullName evidence="3">peptidylprolyl isomerase</fullName>
        <ecNumber evidence="3">5.2.1.8</ecNumber>
    </recommendedName>
</protein>
<dbReference type="Gene3D" id="1.10.4030.10">
    <property type="entry name" value="Porin chaperone SurA, peptide-binding domain"/>
    <property type="match status" value="1"/>
</dbReference>
<sequence length="293" mass="33082">MMTMLHDVSETLDPSVDAGLSYLMMKSSLEQFGVICSELKPDQLPKVTRQAVHARRLQHKVLASTEASQVHLSKAEVDQAVAELAKRFAQEQDFTATLAANQLDSTTLRQALQEELKCQAVLNYVGLQAGECSEQEALTYYQSHPEKFSQPERRYARHILITVNDDFAENTLDQVESRIADIYQQLQRKGNYASHFGWFAKRYSECPSAMNDGELGWVEPNILFAELDQALFSMESGQISQPIATEAGLHLLFCQQVSGAHMVSFEQARDKIRQTLTAHASKMEQKRWLSQLP</sequence>
<dbReference type="PROSITE" id="PS50198">
    <property type="entry name" value="PPIC_PPIASE_2"/>
    <property type="match status" value="1"/>
</dbReference>
<keyword evidence="5" id="KW-0413">Isomerase</keyword>
<evidence type="ECO:0000256" key="1">
    <source>
        <dbReference type="ARBA" id="ARBA00000971"/>
    </source>
</evidence>
<evidence type="ECO:0000313" key="8">
    <source>
        <dbReference type="Proteomes" id="UP000619743"/>
    </source>
</evidence>
<dbReference type="Proteomes" id="UP000619743">
    <property type="component" value="Unassembled WGS sequence"/>
</dbReference>
<keyword evidence="4 5" id="KW-0697">Rotamase</keyword>
<dbReference type="PANTHER" id="PTHR47245:SF2">
    <property type="entry name" value="PEPTIDYL-PROLYL CIS-TRANS ISOMERASE HP_0175-RELATED"/>
    <property type="match status" value="1"/>
</dbReference>
<dbReference type="OrthoDB" id="9769613at2"/>
<dbReference type="InterPro" id="IPR014282">
    <property type="entry name" value="Nitrogen_fix_NifM"/>
</dbReference>
<dbReference type="InterPro" id="IPR046357">
    <property type="entry name" value="PPIase_dom_sf"/>
</dbReference>
<organism evidence="7 8">
    <name type="scientific">Neiella marina</name>
    <dbReference type="NCBI Taxonomy" id="508461"/>
    <lineage>
        <taxon>Bacteria</taxon>
        <taxon>Pseudomonadati</taxon>
        <taxon>Pseudomonadota</taxon>
        <taxon>Gammaproteobacteria</taxon>
        <taxon>Alteromonadales</taxon>
        <taxon>Echinimonadaceae</taxon>
        <taxon>Neiella</taxon>
    </lineage>
</organism>
<dbReference type="Pfam" id="PF00639">
    <property type="entry name" value="Rotamase"/>
    <property type="match status" value="1"/>
</dbReference>
<evidence type="ECO:0000256" key="4">
    <source>
        <dbReference type="ARBA" id="ARBA00023110"/>
    </source>
</evidence>
<dbReference type="InterPro" id="IPR050245">
    <property type="entry name" value="PrsA_foldase"/>
</dbReference>
<reference evidence="8" key="1">
    <citation type="journal article" date="2019" name="Int. J. Syst. Evol. Microbiol.">
        <title>The Global Catalogue of Microorganisms (GCM) 10K type strain sequencing project: providing services to taxonomists for standard genome sequencing and annotation.</title>
        <authorList>
            <consortium name="The Broad Institute Genomics Platform"/>
            <consortium name="The Broad Institute Genome Sequencing Center for Infectious Disease"/>
            <person name="Wu L."/>
            <person name="Ma J."/>
        </authorList>
    </citation>
    <scope>NUCLEOTIDE SEQUENCE [LARGE SCALE GENOMIC DNA]</scope>
    <source>
        <strain evidence="8">CGMCC 1.10130</strain>
    </source>
</reference>
<evidence type="ECO:0000256" key="5">
    <source>
        <dbReference type="PROSITE-ProRule" id="PRU00278"/>
    </source>
</evidence>
<gene>
    <name evidence="7" type="ORF">GCM10011369_28900</name>
</gene>
<dbReference type="GO" id="GO:0003755">
    <property type="term" value="F:peptidyl-prolyl cis-trans isomerase activity"/>
    <property type="evidence" value="ECO:0007669"/>
    <property type="project" value="UniProtKB-KW"/>
</dbReference>
<comment type="catalytic activity">
    <reaction evidence="1">
        <text>[protein]-peptidylproline (omega=180) = [protein]-peptidylproline (omega=0)</text>
        <dbReference type="Rhea" id="RHEA:16237"/>
        <dbReference type="Rhea" id="RHEA-COMP:10747"/>
        <dbReference type="Rhea" id="RHEA-COMP:10748"/>
        <dbReference type="ChEBI" id="CHEBI:83833"/>
        <dbReference type="ChEBI" id="CHEBI:83834"/>
        <dbReference type="EC" id="5.2.1.8"/>
    </reaction>
</comment>
<name>A0A8J2U7Z5_9GAMM</name>
<comment type="caution">
    <text evidence="7">The sequence shown here is derived from an EMBL/GenBank/DDBJ whole genome shotgun (WGS) entry which is preliminary data.</text>
</comment>
<accession>A0A8J2U7Z5</accession>
<evidence type="ECO:0000256" key="2">
    <source>
        <dbReference type="ARBA" id="ARBA00007656"/>
    </source>
</evidence>
<dbReference type="EMBL" id="BMDX01000017">
    <property type="protein sequence ID" value="GGA85079.1"/>
    <property type="molecule type" value="Genomic_DNA"/>
</dbReference>
<dbReference type="InterPro" id="IPR027304">
    <property type="entry name" value="Trigger_fact/SurA_dom_sf"/>
</dbReference>
<dbReference type="NCBIfam" id="TIGR02933">
    <property type="entry name" value="nifM_nitrog"/>
    <property type="match status" value="1"/>
</dbReference>
<comment type="similarity">
    <text evidence="2">Belongs to the PpiC/parvulin rotamase family.</text>
</comment>
<evidence type="ECO:0000256" key="3">
    <source>
        <dbReference type="ARBA" id="ARBA00013194"/>
    </source>
</evidence>
<evidence type="ECO:0000313" key="7">
    <source>
        <dbReference type="EMBL" id="GGA85079.1"/>
    </source>
</evidence>
<evidence type="ECO:0000259" key="6">
    <source>
        <dbReference type="PROSITE" id="PS50198"/>
    </source>
</evidence>